<dbReference type="AlphaFoldDB" id="A0AAW1A5K5"/>
<evidence type="ECO:0000256" key="4">
    <source>
        <dbReference type="ARBA" id="ARBA00022614"/>
    </source>
</evidence>
<evidence type="ECO:0000313" key="12">
    <source>
        <dbReference type="Proteomes" id="UP001432146"/>
    </source>
</evidence>
<comment type="subcellular location">
    <subcellularLocation>
        <location evidence="1">Cell projection</location>
        <location evidence="1">Cilium</location>
    </subcellularLocation>
    <subcellularLocation>
        <location evidence="2">Cytoplasm</location>
    </subcellularLocation>
</comment>
<dbReference type="Pfam" id="PF14580">
    <property type="entry name" value="LRR_9"/>
    <property type="match status" value="1"/>
</dbReference>
<accession>A0AAW1A5K5</accession>
<dbReference type="InterPro" id="IPR056496">
    <property type="entry name" value="CS_DNAAF11_C"/>
</dbReference>
<evidence type="ECO:0000259" key="10">
    <source>
        <dbReference type="Pfam" id="PF23602"/>
    </source>
</evidence>
<evidence type="ECO:0000256" key="7">
    <source>
        <dbReference type="ARBA" id="ARBA00023273"/>
    </source>
</evidence>
<dbReference type="Pfam" id="PF23602">
    <property type="entry name" value="CS_DNAAF11_C"/>
    <property type="match status" value="1"/>
</dbReference>
<keyword evidence="5" id="KW-0677">Repeat</keyword>
<keyword evidence="7" id="KW-0966">Cell projection</keyword>
<dbReference type="Proteomes" id="UP001432146">
    <property type="component" value="Unassembled WGS sequence"/>
</dbReference>
<dbReference type="SUPFAM" id="SSF52058">
    <property type="entry name" value="L domain-like"/>
    <property type="match status" value="1"/>
</dbReference>
<dbReference type="GO" id="GO:0036158">
    <property type="term" value="P:outer dynein arm assembly"/>
    <property type="evidence" value="ECO:0007669"/>
    <property type="project" value="TreeGrafter"/>
</dbReference>
<sequence>MSRITLDLLRKRSEHNEGEISTLEEIALHQENIEKIELIDRTCRHLRILLLQNNLVSRIENLGRLKRLEYLNLALNNIEAIENLEGLESLRKLDLTVNFIGDLRGIKTLRCNEQLEQLFLMGNPCADYEGYREYTIATLVQLKELDGTPIERSERIKALQSYAETEGEIIRGYARYKKIKETELIDHRERATKSNRKERNEQVERDAEEEEEEDDEQFWNRTSRHTPEERVAIAERFMRKEERRNRERNRRTEPRVTYKLKLFDSAGKPYNMNQPKVPFKLDEQQRDIVLEVTLFKYLDTCYVDVDVNPDYVRVTIKGKMLQLTLPCEVSVNESTARRNTTNGKLVVTMPRLNPLRTILPNYREETNGKKGTIDRRKTTIERRSTTSVREYLEIGPVANDMDFSRIVDDEKIENGRKREDEKMCSSGDNSEVPPLE</sequence>
<evidence type="ECO:0000256" key="5">
    <source>
        <dbReference type="ARBA" id="ARBA00022737"/>
    </source>
</evidence>
<evidence type="ECO:0000256" key="6">
    <source>
        <dbReference type="ARBA" id="ARBA00023069"/>
    </source>
</evidence>
<evidence type="ECO:0000256" key="2">
    <source>
        <dbReference type="ARBA" id="ARBA00004496"/>
    </source>
</evidence>
<dbReference type="EMBL" id="JAWNGG020000063">
    <property type="protein sequence ID" value="KAK9304437.1"/>
    <property type="molecule type" value="Genomic_DNA"/>
</dbReference>
<feature type="region of interest" description="Disordered" evidence="9">
    <location>
        <begin position="412"/>
        <end position="436"/>
    </location>
</feature>
<evidence type="ECO:0000313" key="11">
    <source>
        <dbReference type="EMBL" id="KAK9304437.1"/>
    </source>
</evidence>
<dbReference type="CDD" id="cd00298">
    <property type="entry name" value="ACD_sHsps_p23-like"/>
    <property type="match status" value="1"/>
</dbReference>
<dbReference type="GO" id="GO:0005737">
    <property type="term" value="C:cytoplasm"/>
    <property type="evidence" value="ECO:0007669"/>
    <property type="project" value="UniProtKB-SubCell"/>
</dbReference>
<dbReference type="FunFam" id="3.80.10.10:FF:000052">
    <property type="entry name" value="Leucine rich repeat containing 6"/>
    <property type="match status" value="1"/>
</dbReference>
<evidence type="ECO:0000256" key="9">
    <source>
        <dbReference type="SAM" id="MobiDB-lite"/>
    </source>
</evidence>
<keyword evidence="12" id="KW-1185">Reference proteome</keyword>
<feature type="compositionally biased region" description="Basic and acidic residues" evidence="9">
    <location>
        <begin position="190"/>
        <end position="205"/>
    </location>
</feature>
<name>A0AAW1A5K5_9HYME</name>
<reference evidence="11 12" key="1">
    <citation type="submission" date="2024-05" db="EMBL/GenBank/DDBJ databases">
        <title>The nuclear and mitochondrial genome assemblies of Tetragonisca angustula (Apidae: Meliponini), a tiny yet remarkable pollinator in the Neotropics.</title>
        <authorList>
            <person name="Ferrari R."/>
            <person name="Ricardo P.C."/>
            <person name="Dias F.C."/>
            <person name="Araujo N.S."/>
            <person name="Soares D.O."/>
            <person name="Zhou Q.-S."/>
            <person name="Zhu C.-D."/>
            <person name="Coutinho L."/>
            <person name="Airas M.C."/>
            <person name="Batista T.M."/>
        </authorList>
    </citation>
    <scope>NUCLEOTIDE SEQUENCE [LARGE SCALE GENOMIC DNA]</scope>
    <source>
        <strain evidence="11">ASF017062</strain>
        <tissue evidence="11">Abdomen</tissue>
    </source>
</reference>
<dbReference type="Gene3D" id="3.80.10.10">
    <property type="entry name" value="Ribonuclease Inhibitor"/>
    <property type="match status" value="1"/>
</dbReference>
<dbReference type="PROSITE" id="PS51450">
    <property type="entry name" value="LRR"/>
    <property type="match status" value="3"/>
</dbReference>
<keyword evidence="4" id="KW-0433">Leucine-rich repeat</keyword>
<evidence type="ECO:0000256" key="3">
    <source>
        <dbReference type="ARBA" id="ARBA00022490"/>
    </source>
</evidence>
<comment type="similarity">
    <text evidence="8">Belongs to the tilB family.</text>
</comment>
<comment type="caution">
    <text evidence="11">The sequence shown here is derived from an EMBL/GenBank/DDBJ whole genome shotgun (WGS) entry which is preliminary data.</text>
</comment>
<gene>
    <name evidence="11" type="ORF">QLX08_004211</name>
</gene>
<feature type="domain" description="Dynein axonemal assembly factor 11-like CS" evidence="10">
    <location>
        <begin position="235"/>
        <end position="351"/>
    </location>
</feature>
<organism evidence="11 12">
    <name type="scientific">Tetragonisca angustula</name>
    <dbReference type="NCBI Taxonomy" id="166442"/>
    <lineage>
        <taxon>Eukaryota</taxon>
        <taxon>Metazoa</taxon>
        <taxon>Ecdysozoa</taxon>
        <taxon>Arthropoda</taxon>
        <taxon>Hexapoda</taxon>
        <taxon>Insecta</taxon>
        <taxon>Pterygota</taxon>
        <taxon>Neoptera</taxon>
        <taxon>Endopterygota</taxon>
        <taxon>Hymenoptera</taxon>
        <taxon>Apocrita</taxon>
        <taxon>Aculeata</taxon>
        <taxon>Apoidea</taxon>
        <taxon>Anthophila</taxon>
        <taxon>Apidae</taxon>
        <taxon>Tetragonisca</taxon>
    </lineage>
</organism>
<dbReference type="InterPro" id="IPR032675">
    <property type="entry name" value="LRR_dom_sf"/>
</dbReference>
<evidence type="ECO:0000256" key="8">
    <source>
        <dbReference type="ARBA" id="ARBA00049982"/>
    </source>
</evidence>
<proteinExistence type="inferred from homology"/>
<feature type="region of interest" description="Disordered" evidence="9">
    <location>
        <begin position="190"/>
        <end position="225"/>
    </location>
</feature>
<feature type="compositionally biased region" description="Acidic residues" evidence="9">
    <location>
        <begin position="206"/>
        <end position="217"/>
    </location>
</feature>
<dbReference type="GO" id="GO:0005929">
    <property type="term" value="C:cilium"/>
    <property type="evidence" value="ECO:0007669"/>
    <property type="project" value="UniProtKB-SubCell"/>
</dbReference>
<feature type="compositionally biased region" description="Basic and acidic residues" evidence="9">
    <location>
        <begin position="412"/>
        <end position="423"/>
    </location>
</feature>
<dbReference type="PANTHER" id="PTHR18849">
    <property type="entry name" value="LEUCINE RICH REPEAT PROTEIN"/>
    <property type="match status" value="1"/>
</dbReference>
<dbReference type="PANTHER" id="PTHR18849:SF0">
    <property type="entry name" value="CILIA- AND FLAGELLA-ASSOCIATED PROTEIN 410-RELATED"/>
    <property type="match status" value="1"/>
</dbReference>
<evidence type="ECO:0000256" key="1">
    <source>
        <dbReference type="ARBA" id="ARBA00004138"/>
    </source>
</evidence>
<dbReference type="InterPro" id="IPR001611">
    <property type="entry name" value="Leu-rich_rpt"/>
</dbReference>
<keyword evidence="6" id="KW-0969">Cilium</keyword>
<keyword evidence="3" id="KW-0963">Cytoplasm</keyword>
<protein>
    <recommendedName>
        <fullName evidence="10">Dynein axonemal assembly factor 11-like CS domain-containing protein</fullName>
    </recommendedName>
</protein>